<evidence type="ECO:0000313" key="3">
    <source>
        <dbReference type="Proteomes" id="UP000274578"/>
    </source>
</evidence>
<feature type="transmembrane region" description="Helical" evidence="1">
    <location>
        <begin position="6"/>
        <end position="26"/>
    </location>
</feature>
<name>A0A448L634_9BACT</name>
<keyword evidence="1" id="KW-1133">Transmembrane helix</keyword>
<dbReference type="AlphaFoldDB" id="A0A448L634"/>
<keyword evidence="1" id="KW-0812">Transmembrane</keyword>
<protein>
    <submittedName>
        <fullName evidence="2">Uncharacterized protein</fullName>
    </submittedName>
</protein>
<evidence type="ECO:0000256" key="1">
    <source>
        <dbReference type="SAM" id="Phobius"/>
    </source>
</evidence>
<organism evidence="2 3">
    <name type="scientific">Segatella oris</name>
    <dbReference type="NCBI Taxonomy" id="28135"/>
    <lineage>
        <taxon>Bacteria</taxon>
        <taxon>Pseudomonadati</taxon>
        <taxon>Bacteroidota</taxon>
        <taxon>Bacteroidia</taxon>
        <taxon>Bacteroidales</taxon>
        <taxon>Prevotellaceae</taxon>
        <taxon>Segatella</taxon>
    </lineage>
</organism>
<dbReference type="GeneID" id="85012272"/>
<proteinExistence type="predicted"/>
<reference evidence="2 3" key="1">
    <citation type="submission" date="2018-12" db="EMBL/GenBank/DDBJ databases">
        <authorList>
            <consortium name="Pathogen Informatics"/>
        </authorList>
    </citation>
    <scope>NUCLEOTIDE SEQUENCE [LARGE SCALE GENOMIC DNA]</scope>
    <source>
        <strain evidence="2 3">NCTC13071</strain>
    </source>
</reference>
<sequence length="56" mass="6478">MGILIQYIIIFLVIALAVTFAIRGIYKSINQNIKCKDYKCAGCAFYDKCKKERKKQ</sequence>
<dbReference type="Proteomes" id="UP000274578">
    <property type="component" value="Chromosome 1"/>
</dbReference>
<keyword evidence="1" id="KW-0472">Membrane</keyword>
<gene>
    <name evidence="2" type="ORF">NCTC13071_01447</name>
</gene>
<evidence type="ECO:0000313" key="2">
    <source>
        <dbReference type="EMBL" id="VEH15444.1"/>
    </source>
</evidence>
<dbReference type="RefSeq" id="WP_018920114.1">
    <property type="nucleotide sequence ID" value="NZ_CAJPPY010000011.1"/>
</dbReference>
<accession>A0A448L634</accession>
<dbReference type="KEGG" id="poc:NCTC13071_01447"/>
<dbReference type="EMBL" id="LR134384">
    <property type="protein sequence ID" value="VEH15444.1"/>
    <property type="molecule type" value="Genomic_DNA"/>
</dbReference>